<dbReference type="AlphaFoldDB" id="A0A6M4HAZ7"/>
<dbReference type="GO" id="GO:0009279">
    <property type="term" value="C:cell outer membrane"/>
    <property type="evidence" value="ECO:0007669"/>
    <property type="project" value="UniProtKB-SubCell"/>
</dbReference>
<dbReference type="PROSITE" id="PS00430">
    <property type="entry name" value="TONB_DEPENDENT_REC_1"/>
    <property type="match status" value="1"/>
</dbReference>
<evidence type="ECO:0000256" key="2">
    <source>
        <dbReference type="ARBA" id="ARBA00009810"/>
    </source>
</evidence>
<dbReference type="InterPro" id="IPR010916">
    <property type="entry name" value="TonB_box_CS"/>
</dbReference>
<keyword evidence="7 12" id="KW-0798">TonB box</keyword>
<evidence type="ECO:0000256" key="6">
    <source>
        <dbReference type="ARBA" id="ARBA00022729"/>
    </source>
</evidence>
<dbReference type="InterPro" id="IPR000531">
    <property type="entry name" value="Beta-barrel_TonB"/>
</dbReference>
<dbReference type="InterPro" id="IPR039426">
    <property type="entry name" value="TonB-dep_rcpt-like"/>
</dbReference>
<feature type="domain" description="TonB-dependent receptor plug" evidence="16">
    <location>
        <begin position="49"/>
        <end position="152"/>
    </location>
</feature>
<organism evidence="17 18">
    <name type="scientific">Usitatibacter palustris</name>
    <dbReference type="NCBI Taxonomy" id="2732487"/>
    <lineage>
        <taxon>Bacteria</taxon>
        <taxon>Pseudomonadati</taxon>
        <taxon>Pseudomonadota</taxon>
        <taxon>Betaproteobacteria</taxon>
        <taxon>Nitrosomonadales</taxon>
        <taxon>Usitatibacteraceae</taxon>
        <taxon>Usitatibacter</taxon>
    </lineage>
</organism>
<dbReference type="PANTHER" id="PTHR30069">
    <property type="entry name" value="TONB-DEPENDENT OUTER MEMBRANE RECEPTOR"/>
    <property type="match status" value="1"/>
</dbReference>
<evidence type="ECO:0000256" key="3">
    <source>
        <dbReference type="ARBA" id="ARBA00022448"/>
    </source>
</evidence>
<gene>
    <name evidence="17" type="ORF">DSM104440_02846</name>
</gene>
<feature type="short sequence motif" description="TonB box" evidence="12">
    <location>
        <begin position="35"/>
        <end position="41"/>
    </location>
</feature>
<keyword evidence="10 11" id="KW-0998">Cell outer membrane</keyword>
<dbReference type="GO" id="GO:0044718">
    <property type="term" value="P:siderophore transmembrane transport"/>
    <property type="evidence" value="ECO:0007669"/>
    <property type="project" value="TreeGrafter"/>
</dbReference>
<evidence type="ECO:0000256" key="1">
    <source>
        <dbReference type="ARBA" id="ARBA00004571"/>
    </source>
</evidence>
<keyword evidence="3 11" id="KW-0813">Transport</keyword>
<dbReference type="GO" id="GO:0015344">
    <property type="term" value="F:siderophore uptake transmembrane transporter activity"/>
    <property type="evidence" value="ECO:0007669"/>
    <property type="project" value="TreeGrafter"/>
</dbReference>
<evidence type="ECO:0000256" key="10">
    <source>
        <dbReference type="ARBA" id="ARBA00023237"/>
    </source>
</evidence>
<dbReference type="SUPFAM" id="SSF56935">
    <property type="entry name" value="Porins"/>
    <property type="match status" value="1"/>
</dbReference>
<evidence type="ECO:0000256" key="8">
    <source>
        <dbReference type="ARBA" id="ARBA00023136"/>
    </source>
</evidence>
<evidence type="ECO:0000256" key="5">
    <source>
        <dbReference type="ARBA" id="ARBA00022692"/>
    </source>
</evidence>
<accession>A0A6M4HAZ7</accession>
<dbReference type="PROSITE" id="PS52016">
    <property type="entry name" value="TONB_DEPENDENT_REC_3"/>
    <property type="match status" value="1"/>
</dbReference>
<keyword evidence="9 17" id="KW-0675">Receptor</keyword>
<keyword evidence="6 14" id="KW-0732">Signal</keyword>
<evidence type="ECO:0000313" key="18">
    <source>
        <dbReference type="Proteomes" id="UP000503096"/>
    </source>
</evidence>
<dbReference type="Proteomes" id="UP000503096">
    <property type="component" value="Chromosome"/>
</dbReference>
<feature type="domain" description="TonB-dependent receptor-like beta-barrel" evidence="15">
    <location>
        <begin position="178"/>
        <end position="629"/>
    </location>
</feature>
<comment type="similarity">
    <text evidence="2 11 13">Belongs to the TonB-dependent receptor family.</text>
</comment>
<keyword evidence="8 11" id="KW-0472">Membrane</keyword>
<evidence type="ECO:0000259" key="16">
    <source>
        <dbReference type="Pfam" id="PF07715"/>
    </source>
</evidence>
<protein>
    <submittedName>
        <fullName evidence="17">Putative TonB-dependent receptor</fullName>
    </submittedName>
</protein>
<keyword evidence="18" id="KW-1185">Reference proteome</keyword>
<reference evidence="17 18" key="1">
    <citation type="submission" date="2020-04" db="EMBL/GenBank/DDBJ databases">
        <title>Usitatibacter rugosus gen. nov., sp. nov. and Usitatibacter palustris sp. nov., novel members of Usitatibacteraceae fam. nov. within the order Nitrosomonadales isolated from soil.</title>
        <authorList>
            <person name="Huber K.J."/>
            <person name="Neumann-Schaal M."/>
            <person name="Geppert A."/>
            <person name="Luckner M."/>
            <person name="Wanner G."/>
            <person name="Overmann J."/>
        </authorList>
    </citation>
    <scope>NUCLEOTIDE SEQUENCE [LARGE SCALE GENOMIC DNA]</scope>
    <source>
        <strain evidence="17 18">Swamp67</strain>
    </source>
</reference>
<feature type="signal peptide" evidence="14">
    <location>
        <begin position="1"/>
        <end position="20"/>
    </location>
</feature>
<proteinExistence type="inferred from homology"/>
<name>A0A6M4HAZ7_9PROT</name>
<dbReference type="PANTHER" id="PTHR30069:SF40">
    <property type="entry name" value="TONB-DEPENDENT RECEPTOR NMB0964-RELATED"/>
    <property type="match status" value="1"/>
</dbReference>
<dbReference type="Pfam" id="PF07715">
    <property type="entry name" value="Plug"/>
    <property type="match status" value="1"/>
</dbReference>
<evidence type="ECO:0000256" key="4">
    <source>
        <dbReference type="ARBA" id="ARBA00022452"/>
    </source>
</evidence>
<feature type="chain" id="PRO_5026942635" evidence="14">
    <location>
        <begin position="21"/>
        <end position="660"/>
    </location>
</feature>
<dbReference type="KEGG" id="upl:DSM104440_02846"/>
<dbReference type="InterPro" id="IPR036942">
    <property type="entry name" value="Beta-barrel_TonB_sf"/>
</dbReference>
<keyword evidence="5 11" id="KW-0812">Transmembrane</keyword>
<comment type="subcellular location">
    <subcellularLocation>
        <location evidence="1 11">Cell outer membrane</location>
        <topology evidence="1 11">Multi-pass membrane protein</topology>
    </subcellularLocation>
</comment>
<dbReference type="Pfam" id="PF00593">
    <property type="entry name" value="TonB_dep_Rec_b-barrel"/>
    <property type="match status" value="1"/>
</dbReference>
<evidence type="ECO:0000256" key="9">
    <source>
        <dbReference type="ARBA" id="ARBA00023170"/>
    </source>
</evidence>
<keyword evidence="4 11" id="KW-1134">Transmembrane beta strand</keyword>
<dbReference type="EMBL" id="CP053073">
    <property type="protein sequence ID" value="QJR16018.1"/>
    <property type="molecule type" value="Genomic_DNA"/>
</dbReference>
<dbReference type="InterPro" id="IPR037066">
    <property type="entry name" value="Plug_dom_sf"/>
</dbReference>
<evidence type="ECO:0000256" key="11">
    <source>
        <dbReference type="PROSITE-ProRule" id="PRU01360"/>
    </source>
</evidence>
<evidence type="ECO:0000256" key="14">
    <source>
        <dbReference type="SAM" id="SignalP"/>
    </source>
</evidence>
<evidence type="ECO:0000259" key="15">
    <source>
        <dbReference type="Pfam" id="PF00593"/>
    </source>
</evidence>
<evidence type="ECO:0000256" key="7">
    <source>
        <dbReference type="ARBA" id="ARBA00023077"/>
    </source>
</evidence>
<dbReference type="InParanoid" id="A0A6M4HAZ7"/>
<evidence type="ECO:0000256" key="13">
    <source>
        <dbReference type="RuleBase" id="RU003357"/>
    </source>
</evidence>
<evidence type="ECO:0000256" key="12">
    <source>
        <dbReference type="PROSITE-ProRule" id="PRU10143"/>
    </source>
</evidence>
<dbReference type="InterPro" id="IPR012910">
    <property type="entry name" value="Plug_dom"/>
</dbReference>
<dbReference type="Gene3D" id="2.170.130.10">
    <property type="entry name" value="TonB-dependent receptor, plug domain"/>
    <property type="match status" value="1"/>
</dbReference>
<dbReference type="Gene3D" id="2.40.170.20">
    <property type="entry name" value="TonB-dependent receptor, beta-barrel domain"/>
    <property type="match status" value="1"/>
</dbReference>
<sequence length="660" mass="70715">MYRIPILASALALAGVCAQAQTPPSESKSPRKVESVVVTASPLGAGETEMTQPATVLSDEDLRRRQAASIGDTVGRELGVQSSSFGPAAGRPIIRGLDGARVRVLQGGVDSMDVSSLSPDHMVATDSLNARQIEILRGPASLLYGSGAIGGVVNVVNGLIPSEVPPSPMGSFDLRGTDANDARTAGFDATLGSGAFAMNANGFSRRARDYDTPVGRVANSDLDSRGGGVGASWISGASYAGLGISSLKNDYGIPSPDAPRVLLEQTRWDAAAEIANPFAGITRLKFRAGHNDYEHREIESTGEVATTFTNKAWDSRLELAHVPWTDGKGALGFQVQDRDFAALGEEAIVPPTKARAYALFLVEQKQWTEWTLDGGLRLERETRKPDAELPSRSFSLATFSGGAIWKFSPGLELALNVTSAQRAPSIEELYSNGPHHATESFEIGNPNLVKERSAAIDLTLRGRQGQARWKVSAFASRVRDHVHALSVDTNSDGIADRVDEDGTFNPDGEFLVQSTTQAEARFHGLEAEWRYRPEGDGLGYRIFGDYVHGKLASGDNLPRMSPARAGVEVDARFGAWSGYVSLMRVASQSHTAPLETPTPGSTRVDAEVSYAIEKTPIGSLTLFLQGANLLDEEIRVHTSYLKDFAPLMGRSFTLGLRGEF</sequence>
<evidence type="ECO:0000313" key="17">
    <source>
        <dbReference type="EMBL" id="QJR16018.1"/>
    </source>
</evidence>